<accession>A0A5B7FJQ8</accession>
<gene>
    <name evidence="2" type="ORF">E2C01_038888</name>
</gene>
<sequence>MTERQNKRSERSITSLSRRKKSNGPAIPQRTIHRTVCISNLQEKLLNYPEDRHNRVQRKGIQILKRSKSGHTLPGSCPKNGRNTLNLLEQGTRCHCSNFICLHSNEVCPQTHQHVHTV</sequence>
<dbReference type="AlphaFoldDB" id="A0A5B7FJQ8"/>
<organism evidence="2 3">
    <name type="scientific">Portunus trituberculatus</name>
    <name type="common">Swimming crab</name>
    <name type="synonym">Neptunus trituberculatus</name>
    <dbReference type="NCBI Taxonomy" id="210409"/>
    <lineage>
        <taxon>Eukaryota</taxon>
        <taxon>Metazoa</taxon>
        <taxon>Ecdysozoa</taxon>
        <taxon>Arthropoda</taxon>
        <taxon>Crustacea</taxon>
        <taxon>Multicrustacea</taxon>
        <taxon>Malacostraca</taxon>
        <taxon>Eumalacostraca</taxon>
        <taxon>Eucarida</taxon>
        <taxon>Decapoda</taxon>
        <taxon>Pleocyemata</taxon>
        <taxon>Brachyura</taxon>
        <taxon>Eubrachyura</taxon>
        <taxon>Portunoidea</taxon>
        <taxon>Portunidae</taxon>
        <taxon>Portuninae</taxon>
        <taxon>Portunus</taxon>
    </lineage>
</organism>
<evidence type="ECO:0000256" key="1">
    <source>
        <dbReference type="SAM" id="MobiDB-lite"/>
    </source>
</evidence>
<reference evidence="2 3" key="1">
    <citation type="submission" date="2019-05" db="EMBL/GenBank/DDBJ databases">
        <title>Another draft genome of Portunus trituberculatus and its Hox gene families provides insights of decapod evolution.</title>
        <authorList>
            <person name="Jeong J.-H."/>
            <person name="Song I."/>
            <person name="Kim S."/>
            <person name="Choi T."/>
            <person name="Kim D."/>
            <person name="Ryu S."/>
            <person name="Kim W."/>
        </authorList>
    </citation>
    <scope>NUCLEOTIDE SEQUENCE [LARGE SCALE GENOMIC DNA]</scope>
    <source>
        <tissue evidence="2">Muscle</tissue>
    </source>
</reference>
<feature type="region of interest" description="Disordered" evidence="1">
    <location>
        <begin position="1"/>
        <end position="31"/>
    </location>
</feature>
<dbReference type="EMBL" id="VSRR010006619">
    <property type="protein sequence ID" value="MPC45198.1"/>
    <property type="molecule type" value="Genomic_DNA"/>
</dbReference>
<name>A0A5B7FJQ8_PORTR</name>
<keyword evidence="3" id="KW-1185">Reference proteome</keyword>
<comment type="caution">
    <text evidence="2">The sequence shown here is derived from an EMBL/GenBank/DDBJ whole genome shotgun (WGS) entry which is preliminary data.</text>
</comment>
<feature type="compositionally biased region" description="Basic and acidic residues" evidence="1">
    <location>
        <begin position="1"/>
        <end position="11"/>
    </location>
</feature>
<dbReference type="Proteomes" id="UP000324222">
    <property type="component" value="Unassembled WGS sequence"/>
</dbReference>
<protein>
    <submittedName>
        <fullName evidence="2">Uncharacterized protein</fullName>
    </submittedName>
</protein>
<evidence type="ECO:0000313" key="3">
    <source>
        <dbReference type="Proteomes" id="UP000324222"/>
    </source>
</evidence>
<evidence type="ECO:0000313" key="2">
    <source>
        <dbReference type="EMBL" id="MPC45198.1"/>
    </source>
</evidence>
<proteinExistence type="predicted"/>